<dbReference type="AlphaFoldDB" id="A0A1L0F9P6"/>
<dbReference type="EMBL" id="FPLD01000153">
    <property type="protein sequence ID" value="SGZ19686.1"/>
    <property type="molecule type" value="Genomic_DNA"/>
</dbReference>
<proteinExistence type="predicted"/>
<name>A0A1L0F9P6_9GAMM</name>
<reference evidence="1 2" key="1">
    <citation type="submission" date="2016-11" db="EMBL/GenBank/DDBJ databases">
        <authorList>
            <person name="Jaros S."/>
            <person name="Januszkiewicz K."/>
            <person name="Wedrychowicz H."/>
        </authorList>
    </citation>
    <scope>NUCLEOTIDE SEQUENCE [LARGE SCALE GENOMIC DNA]</scope>
    <source>
        <strain evidence="1">NVI 5450</strain>
    </source>
</reference>
<evidence type="ECO:0000313" key="2">
    <source>
        <dbReference type="Proteomes" id="UP000183794"/>
    </source>
</evidence>
<evidence type="ECO:0000313" key="1">
    <source>
        <dbReference type="EMBL" id="SGZ19686.1"/>
    </source>
</evidence>
<sequence length="63" mass="6631">MTPVDGSNSSVLKCKVRTVTSKSISIISTNPATALTVTQPTAATVEPKAKKPTRLRMGLGLIY</sequence>
<organism evidence="1 2">
    <name type="scientific">Moritella viscosa</name>
    <dbReference type="NCBI Taxonomy" id="80854"/>
    <lineage>
        <taxon>Bacteria</taxon>
        <taxon>Pseudomonadati</taxon>
        <taxon>Pseudomonadota</taxon>
        <taxon>Gammaproteobacteria</taxon>
        <taxon>Alteromonadales</taxon>
        <taxon>Moritellaceae</taxon>
        <taxon>Moritella</taxon>
    </lineage>
</organism>
<accession>A0A1L0F9P6</accession>
<dbReference type="Proteomes" id="UP000183794">
    <property type="component" value="Unassembled WGS sequence"/>
</dbReference>
<protein>
    <submittedName>
        <fullName evidence="1">Uncharacterized protein</fullName>
    </submittedName>
</protein>
<gene>
    <name evidence="1" type="ORF">NVI5450_4788</name>
</gene>